<protein>
    <submittedName>
        <fullName evidence="2">Uncharacterized protein</fullName>
    </submittedName>
</protein>
<organism evidence="2 3">
    <name type="scientific">Nepenthes gracilis</name>
    <name type="common">Slender pitcher plant</name>
    <dbReference type="NCBI Taxonomy" id="150966"/>
    <lineage>
        <taxon>Eukaryota</taxon>
        <taxon>Viridiplantae</taxon>
        <taxon>Streptophyta</taxon>
        <taxon>Embryophyta</taxon>
        <taxon>Tracheophyta</taxon>
        <taxon>Spermatophyta</taxon>
        <taxon>Magnoliopsida</taxon>
        <taxon>eudicotyledons</taxon>
        <taxon>Gunneridae</taxon>
        <taxon>Pentapetalae</taxon>
        <taxon>Caryophyllales</taxon>
        <taxon>Nepenthaceae</taxon>
        <taxon>Nepenthes</taxon>
    </lineage>
</organism>
<sequence>MSCSYLLRKQLRPVECARLMEKYIGKKWRLFGSRVGEWRGNERREEFCGNLFPSLGCSLVLAIRGSALMAGEESGRGGGTVRREAVEGKAGGLGRVSGGGGGSLSSERGSSSLNADRDS</sequence>
<gene>
    <name evidence="2" type="ORF">Nepgr_011733</name>
</gene>
<evidence type="ECO:0000256" key="1">
    <source>
        <dbReference type="SAM" id="MobiDB-lite"/>
    </source>
</evidence>
<accession>A0AAD3SEX5</accession>
<feature type="region of interest" description="Disordered" evidence="1">
    <location>
        <begin position="71"/>
        <end position="119"/>
    </location>
</feature>
<keyword evidence="3" id="KW-1185">Reference proteome</keyword>
<evidence type="ECO:0000313" key="3">
    <source>
        <dbReference type="Proteomes" id="UP001279734"/>
    </source>
</evidence>
<dbReference type="EMBL" id="BSYO01000009">
    <property type="protein sequence ID" value="GMH09892.1"/>
    <property type="molecule type" value="Genomic_DNA"/>
</dbReference>
<name>A0AAD3SEX5_NEPGR</name>
<feature type="compositionally biased region" description="Gly residues" evidence="1">
    <location>
        <begin position="89"/>
        <end position="103"/>
    </location>
</feature>
<dbReference type="Proteomes" id="UP001279734">
    <property type="component" value="Unassembled WGS sequence"/>
</dbReference>
<feature type="compositionally biased region" description="Low complexity" evidence="1">
    <location>
        <begin position="104"/>
        <end position="113"/>
    </location>
</feature>
<comment type="caution">
    <text evidence="2">The sequence shown here is derived from an EMBL/GenBank/DDBJ whole genome shotgun (WGS) entry which is preliminary data.</text>
</comment>
<dbReference type="AlphaFoldDB" id="A0AAD3SEX5"/>
<evidence type="ECO:0000313" key="2">
    <source>
        <dbReference type="EMBL" id="GMH09892.1"/>
    </source>
</evidence>
<reference evidence="2" key="1">
    <citation type="submission" date="2023-05" db="EMBL/GenBank/DDBJ databases">
        <title>Nepenthes gracilis genome sequencing.</title>
        <authorList>
            <person name="Fukushima K."/>
        </authorList>
    </citation>
    <scope>NUCLEOTIDE SEQUENCE</scope>
    <source>
        <strain evidence="2">SING2019-196</strain>
    </source>
</reference>
<proteinExistence type="predicted"/>